<dbReference type="EMBL" id="KN846951">
    <property type="protein sequence ID" value="KIV85224.1"/>
    <property type="molecule type" value="Genomic_DNA"/>
</dbReference>
<accession>A0A0D1YUL5</accession>
<organism evidence="2 3">
    <name type="scientific">Exophiala sideris</name>
    <dbReference type="NCBI Taxonomy" id="1016849"/>
    <lineage>
        <taxon>Eukaryota</taxon>
        <taxon>Fungi</taxon>
        <taxon>Dikarya</taxon>
        <taxon>Ascomycota</taxon>
        <taxon>Pezizomycotina</taxon>
        <taxon>Eurotiomycetes</taxon>
        <taxon>Chaetothyriomycetidae</taxon>
        <taxon>Chaetothyriales</taxon>
        <taxon>Herpotrichiellaceae</taxon>
        <taxon>Exophiala</taxon>
    </lineage>
</organism>
<feature type="compositionally biased region" description="Polar residues" evidence="1">
    <location>
        <begin position="1"/>
        <end position="27"/>
    </location>
</feature>
<evidence type="ECO:0000313" key="2">
    <source>
        <dbReference type="EMBL" id="KIV85224.1"/>
    </source>
</evidence>
<dbReference type="InterPro" id="IPR007727">
    <property type="entry name" value="Spo12"/>
</dbReference>
<gene>
    <name evidence="2" type="ORF">PV11_00947</name>
</gene>
<evidence type="ECO:0008006" key="4">
    <source>
        <dbReference type="Google" id="ProtNLM"/>
    </source>
</evidence>
<reference evidence="2 3" key="1">
    <citation type="submission" date="2015-01" db="EMBL/GenBank/DDBJ databases">
        <title>The Genome Sequence of Exophiala sideris CBS121828.</title>
        <authorList>
            <consortium name="The Broad Institute Genomics Platform"/>
            <person name="Cuomo C."/>
            <person name="de Hoog S."/>
            <person name="Gorbushina A."/>
            <person name="Stielow B."/>
            <person name="Teixiera M."/>
            <person name="Abouelleil A."/>
            <person name="Chapman S.B."/>
            <person name="Priest M."/>
            <person name="Young S.K."/>
            <person name="Wortman J."/>
            <person name="Nusbaum C."/>
            <person name="Birren B."/>
        </authorList>
    </citation>
    <scope>NUCLEOTIDE SEQUENCE [LARGE SCALE GENOMIC DNA]</scope>
    <source>
        <strain evidence="2 3">CBS 121828</strain>
    </source>
</reference>
<dbReference type="HOGENOM" id="CLU_132226_0_0_1"/>
<proteinExistence type="predicted"/>
<dbReference type="STRING" id="1016849.A0A0D1YUL5"/>
<dbReference type="Proteomes" id="UP000053599">
    <property type="component" value="Unassembled WGS sequence"/>
</dbReference>
<protein>
    <recommendedName>
        <fullName evidence="4">Spo12-like protein</fullName>
    </recommendedName>
</protein>
<evidence type="ECO:0000256" key="1">
    <source>
        <dbReference type="SAM" id="MobiDB-lite"/>
    </source>
</evidence>
<feature type="region of interest" description="Disordered" evidence="1">
    <location>
        <begin position="1"/>
        <end position="33"/>
    </location>
</feature>
<evidence type="ECO:0000313" key="3">
    <source>
        <dbReference type="Proteomes" id="UP000053599"/>
    </source>
</evidence>
<sequence length="110" mass="12208">MSPTKSTMTTSALTERSPNTGSPTKPQSPKKMDMNVEDKEMPRFNHTVQTYAVGDAHNQTYISPSDAIASPTTKKLSEIKGKRFMSAKPQRTLFAKTLADKSLKMQQQSE</sequence>
<dbReference type="OrthoDB" id="5578329at2759"/>
<name>A0A0D1YUL5_9EURO</name>
<dbReference type="Pfam" id="PF05032">
    <property type="entry name" value="Spo12"/>
    <property type="match status" value="1"/>
</dbReference>
<dbReference type="AlphaFoldDB" id="A0A0D1YUL5"/>